<dbReference type="SUPFAM" id="SSF52540">
    <property type="entry name" value="P-loop containing nucleoside triphosphate hydrolases"/>
    <property type="match status" value="1"/>
</dbReference>
<dbReference type="GO" id="GO:0051782">
    <property type="term" value="P:negative regulation of cell division"/>
    <property type="evidence" value="ECO:0007669"/>
    <property type="project" value="TreeGrafter"/>
</dbReference>
<evidence type="ECO:0000256" key="8">
    <source>
        <dbReference type="ARBA" id="ARBA00025436"/>
    </source>
</evidence>
<dbReference type="PIRSF" id="PIRSF003092">
    <property type="entry name" value="MinD"/>
    <property type="match status" value="1"/>
</dbReference>
<evidence type="ECO:0000256" key="3">
    <source>
        <dbReference type="ARBA" id="ARBA00022618"/>
    </source>
</evidence>
<dbReference type="GO" id="GO:0000917">
    <property type="term" value="P:division septum assembly"/>
    <property type="evidence" value="ECO:0007669"/>
    <property type="project" value="UniProtKB-KW"/>
</dbReference>
<evidence type="ECO:0000313" key="12">
    <source>
        <dbReference type="EMBL" id="SMG24398.1"/>
    </source>
</evidence>
<dbReference type="InterPro" id="IPR050625">
    <property type="entry name" value="ParA/MinD_ATPase"/>
</dbReference>
<gene>
    <name evidence="12" type="ORF">SAMN06275492_11021</name>
</gene>
<reference evidence="13" key="1">
    <citation type="submission" date="2017-04" db="EMBL/GenBank/DDBJ databases">
        <authorList>
            <person name="Varghese N."/>
            <person name="Submissions S."/>
        </authorList>
    </citation>
    <scope>NUCLEOTIDE SEQUENCE [LARGE SCALE GENOMIC DNA]</scope>
    <source>
        <strain evidence="13">USBA 82</strain>
    </source>
</reference>
<proteinExistence type="inferred from homology"/>
<comment type="similarity">
    <text evidence="1">Belongs to the ParA family. MinD subfamily.</text>
</comment>
<dbReference type="Gene3D" id="3.40.50.300">
    <property type="entry name" value="P-loop containing nucleotide triphosphate hydrolases"/>
    <property type="match status" value="1"/>
</dbReference>
<dbReference type="InterPro" id="IPR010223">
    <property type="entry name" value="MinD"/>
</dbReference>
<dbReference type="GO" id="GO:0016887">
    <property type="term" value="F:ATP hydrolysis activity"/>
    <property type="evidence" value="ECO:0007669"/>
    <property type="project" value="InterPro"/>
</dbReference>
<dbReference type="Pfam" id="PF01656">
    <property type="entry name" value="CbiA"/>
    <property type="match status" value="1"/>
</dbReference>
<keyword evidence="6" id="KW-0717">Septation</keyword>
<sequence>MDARVIVVTSGKGGVGKTTTTANVSMALAKRGYKVVAVDADIGLRNLDVILGLENRILYNLVDVVEGTCSLRQAMVKDKRVEGLYMLPAAQTRTKDSVLPDQMKSLCDELKKDFDFVVLDSPAGIEGGFQNAAAGAREALVVTTPDVSAVRDADRIIGMLESLGKMPIKLIVNRIRPQMVQKGDMLSVSDVLDILAVDLAGIVPEDESVVTSSNRGEPLTLGDESPAAKAFANIAGRIVGEEIPFMEMEHLSKGGILDGFRKLFLRK</sequence>
<organism evidence="12 13">
    <name type="scientific">Dethiosulfovibrio salsuginis</name>
    <dbReference type="NCBI Taxonomy" id="561720"/>
    <lineage>
        <taxon>Bacteria</taxon>
        <taxon>Thermotogati</taxon>
        <taxon>Synergistota</taxon>
        <taxon>Synergistia</taxon>
        <taxon>Synergistales</taxon>
        <taxon>Dethiosulfovibrionaceae</taxon>
        <taxon>Dethiosulfovibrio</taxon>
    </lineage>
</organism>
<evidence type="ECO:0000256" key="1">
    <source>
        <dbReference type="ARBA" id="ARBA00010257"/>
    </source>
</evidence>
<evidence type="ECO:0000256" key="2">
    <source>
        <dbReference type="ARBA" id="ARBA00016887"/>
    </source>
</evidence>
<keyword evidence="3" id="KW-0132">Cell division</keyword>
<dbReference type="GO" id="GO:0005829">
    <property type="term" value="C:cytosol"/>
    <property type="evidence" value="ECO:0007669"/>
    <property type="project" value="TreeGrafter"/>
</dbReference>
<dbReference type="InterPro" id="IPR025501">
    <property type="entry name" value="MinD_FleN"/>
</dbReference>
<name>A0A1X7JAA0_9BACT</name>
<keyword evidence="5 10" id="KW-0067">ATP-binding</keyword>
<evidence type="ECO:0000256" key="6">
    <source>
        <dbReference type="ARBA" id="ARBA00023210"/>
    </source>
</evidence>
<dbReference type="PANTHER" id="PTHR43384:SF6">
    <property type="entry name" value="SEPTUM SITE-DETERMINING PROTEIN MIND HOMOLOG, CHLOROPLASTIC"/>
    <property type="match status" value="1"/>
</dbReference>
<evidence type="ECO:0000259" key="11">
    <source>
        <dbReference type="Pfam" id="PF01656"/>
    </source>
</evidence>
<keyword evidence="7" id="KW-0131">Cell cycle</keyword>
<evidence type="ECO:0000256" key="4">
    <source>
        <dbReference type="ARBA" id="ARBA00022741"/>
    </source>
</evidence>
<accession>A0A1X7JAA0</accession>
<protein>
    <recommendedName>
        <fullName evidence="2">Septum site-determining protein MinD</fullName>
    </recommendedName>
    <alternativeName>
        <fullName evidence="9">Cell division inhibitor MinD</fullName>
    </alternativeName>
</protein>
<dbReference type="NCBIfam" id="TIGR01968">
    <property type="entry name" value="minD_bact"/>
    <property type="match status" value="1"/>
</dbReference>
<feature type="binding site" evidence="10">
    <location>
        <begin position="12"/>
        <end position="19"/>
    </location>
    <ligand>
        <name>ATP</name>
        <dbReference type="ChEBI" id="CHEBI:30616"/>
    </ligand>
</feature>
<dbReference type="InterPro" id="IPR002586">
    <property type="entry name" value="CobQ/CobB/MinD/ParA_Nub-bd_dom"/>
</dbReference>
<dbReference type="OrthoDB" id="9773088at2"/>
<dbReference type="Proteomes" id="UP000193355">
    <property type="component" value="Unassembled WGS sequence"/>
</dbReference>
<evidence type="ECO:0000256" key="5">
    <source>
        <dbReference type="ARBA" id="ARBA00022840"/>
    </source>
</evidence>
<dbReference type="EMBL" id="FXBB01000010">
    <property type="protein sequence ID" value="SMG24398.1"/>
    <property type="molecule type" value="Genomic_DNA"/>
</dbReference>
<dbReference type="PANTHER" id="PTHR43384">
    <property type="entry name" value="SEPTUM SITE-DETERMINING PROTEIN MIND HOMOLOG, CHLOROPLASTIC-RELATED"/>
    <property type="match status" value="1"/>
</dbReference>
<dbReference type="RefSeq" id="WP_085544314.1">
    <property type="nucleotide sequence ID" value="NZ_FXBB01000010.1"/>
</dbReference>
<evidence type="ECO:0000256" key="10">
    <source>
        <dbReference type="PIRSR" id="PIRSR003092-1"/>
    </source>
</evidence>
<keyword evidence="13" id="KW-1185">Reference proteome</keyword>
<evidence type="ECO:0000313" key="13">
    <source>
        <dbReference type="Proteomes" id="UP000193355"/>
    </source>
</evidence>
<dbReference type="AlphaFoldDB" id="A0A1X7JAA0"/>
<dbReference type="InterPro" id="IPR027417">
    <property type="entry name" value="P-loop_NTPase"/>
</dbReference>
<evidence type="ECO:0000256" key="9">
    <source>
        <dbReference type="ARBA" id="ARBA00032845"/>
    </source>
</evidence>
<feature type="domain" description="CobQ/CobB/MinD/ParA nucleotide binding" evidence="11">
    <location>
        <begin position="6"/>
        <end position="219"/>
    </location>
</feature>
<evidence type="ECO:0000256" key="7">
    <source>
        <dbReference type="ARBA" id="ARBA00023306"/>
    </source>
</evidence>
<dbReference type="CDD" id="cd02036">
    <property type="entry name" value="MinD"/>
    <property type="match status" value="1"/>
</dbReference>
<dbReference type="STRING" id="561720.SAMN06275492_11021"/>
<keyword evidence="4 10" id="KW-0547">Nucleotide-binding</keyword>
<dbReference type="FunFam" id="3.40.50.300:FF:000068">
    <property type="entry name" value="Site-determining protein"/>
    <property type="match status" value="1"/>
</dbReference>
<dbReference type="GO" id="GO:0009898">
    <property type="term" value="C:cytoplasmic side of plasma membrane"/>
    <property type="evidence" value="ECO:0007669"/>
    <property type="project" value="TreeGrafter"/>
</dbReference>
<dbReference type="GO" id="GO:0005524">
    <property type="term" value="F:ATP binding"/>
    <property type="evidence" value="ECO:0007669"/>
    <property type="project" value="UniProtKB-KW"/>
</dbReference>
<comment type="function">
    <text evidence="8">ATPase required for the correct placement of the division site. Cell division inhibitors MinC and MinD act in concert to form an inhibitor capable of blocking formation of the polar Z ring septums. Rapidly oscillates between the poles of the cell to destabilize FtsZ filaments that have formed before they mature into polar Z rings.</text>
</comment>